<evidence type="ECO:0000256" key="1">
    <source>
        <dbReference type="ARBA" id="ARBA00004370"/>
    </source>
</evidence>
<dbReference type="GO" id="GO:0071470">
    <property type="term" value="P:cellular response to osmotic stress"/>
    <property type="evidence" value="ECO:0007669"/>
    <property type="project" value="InterPro"/>
</dbReference>
<dbReference type="InterPro" id="IPR006685">
    <property type="entry name" value="MscS_channel_2nd"/>
</dbReference>
<dbReference type="Proteomes" id="UP000886845">
    <property type="component" value="Unassembled WGS sequence"/>
</dbReference>
<feature type="transmembrane region" description="Helical" evidence="5">
    <location>
        <begin position="110"/>
        <end position="133"/>
    </location>
</feature>
<gene>
    <name evidence="7" type="ORF">IAC79_04270</name>
</gene>
<keyword evidence="2 5" id="KW-0812">Transmembrane</keyword>
<evidence type="ECO:0000256" key="2">
    <source>
        <dbReference type="ARBA" id="ARBA00022692"/>
    </source>
</evidence>
<reference evidence="7" key="2">
    <citation type="journal article" date="2021" name="PeerJ">
        <title>Extensive microbial diversity within the chicken gut microbiome revealed by metagenomics and culture.</title>
        <authorList>
            <person name="Gilroy R."/>
            <person name="Ravi A."/>
            <person name="Getino M."/>
            <person name="Pursley I."/>
            <person name="Horton D.L."/>
            <person name="Alikhan N.F."/>
            <person name="Baker D."/>
            <person name="Gharbi K."/>
            <person name="Hall N."/>
            <person name="Watson M."/>
            <person name="Adriaenssens E.M."/>
            <person name="Foster-Nyarko E."/>
            <person name="Jarju S."/>
            <person name="Secka A."/>
            <person name="Antonio M."/>
            <person name="Oren A."/>
            <person name="Chaudhuri R.R."/>
            <person name="La Ragione R."/>
            <person name="Hildebrand F."/>
            <person name="Pallen M.J."/>
        </authorList>
    </citation>
    <scope>NUCLEOTIDE SEQUENCE</scope>
    <source>
        <strain evidence="7">35461</strain>
    </source>
</reference>
<dbReference type="InterPro" id="IPR010920">
    <property type="entry name" value="LSM_dom_sf"/>
</dbReference>
<evidence type="ECO:0000256" key="4">
    <source>
        <dbReference type="ARBA" id="ARBA00023136"/>
    </source>
</evidence>
<keyword evidence="4 5" id="KW-0472">Membrane</keyword>
<evidence type="ECO:0000259" key="6">
    <source>
        <dbReference type="Pfam" id="PF00924"/>
    </source>
</evidence>
<evidence type="ECO:0000313" key="8">
    <source>
        <dbReference type="Proteomes" id="UP000886845"/>
    </source>
</evidence>
<dbReference type="EMBL" id="DVOR01000136">
    <property type="protein sequence ID" value="HIV09310.1"/>
    <property type="molecule type" value="Genomic_DNA"/>
</dbReference>
<comment type="caution">
    <text evidence="7">The sequence shown here is derived from an EMBL/GenBank/DDBJ whole genome shotgun (WGS) entry which is preliminary data.</text>
</comment>
<dbReference type="InterPro" id="IPR030192">
    <property type="entry name" value="YbdG"/>
</dbReference>
<reference evidence="7" key="1">
    <citation type="submission" date="2020-10" db="EMBL/GenBank/DDBJ databases">
        <authorList>
            <person name="Gilroy R."/>
        </authorList>
    </citation>
    <scope>NUCLEOTIDE SEQUENCE</scope>
    <source>
        <strain evidence="7">35461</strain>
    </source>
</reference>
<feature type="transmembrane region" description="Helical" evidence="5">
    <location>
        <begin position="27"/>
        <end position="48"/>
    </location>
</feature>
<proteinExistence type="predicted"/>
<dbReference type="Pfam" id="PF00924">
    <property type="entry name" value="MS_channel_2nd"/>
    <property type="match status" value="1"/>
</dbReference>
<organism evidence="7 8">
    <name type="scientific">Candidatus Spyradenecus faecavium</name>
    <dbReference type="NCBI Taxonomy" id="2840947"/>
    <lineage>
        <taxon>Bacteria</taxon>
        <taxon>Pseudomonadati</taxon>
        <taxon>Lentisphaerota</taxon>
        <taxon>Lentisphaeria</taxon>
        <taxon>Lentisphaerales</taxon>
        <taxon>Lentisphaeraceae</taxon>
        <taxon>Lentisphaeraceae incertae sedis</taxon>
        <taxon>Candidatus Spyradenecus</taxon>
    </lineage>
</organism>
<dbReference type="PANTHER" id="PTHR30414">
    <property type="entry name" value="MINICONDUCTANCE MECHANOSENSITIVE CHANNEL YBDG"/>
    <property type="match status" value="1"/>
</dbReference>
<protein>
    <submittedName>
        <fullName evidence="7">Mechanosensitive ion channel</fullName>
    </submittedName>
</protein>
<name>A0A9D1T2D6_9BACT</name>
<dbReference type="PANTHER" id="PTHR30414:SF0">
    <property type="entry name" value="MINICONDUCTANCE MECHANOSENSITIVE CHANNEL YBDG"/>
    <property type="match status" value="1"/>
</dbReference>
<evidence type="ECO:0000256" key="5">
    <source>
        <dbReference type="SAM" id="Phobius"/>
    </source>
</evidence>
<accession>A0A9D1T2D6</accession>
<evidence type="ECO:0000256" key="3">
    <source>
        <dbReference type="ARBA" id="ARBA00022989"/>
    </source>
</evidence>
<feature type="transmembrane region" description="Helical" evidence="5">
    <location>
        <begin position="171"/>
        <end position="188"/>
    </location>
</feature>
<dbReference type="GO" id="GO:0005886">
    <property type="term" value="C:plasma membrane"/>
    <property type="evidence" value="ECO:0007669"/>
    <property type="project" value="TreeGrafter"/>
</dbReference>
<dbReference type="InterPro" id="IPR023408">
    <property type="entry name" value="MscS_beta-dom_sf"/>
</dbReference>
<dbReference type="Gene3D" id="2.30.30.60">
    <property type="match status" value="1"/>
</dbReference>
<evidence type="ECO:0000313" key="7">
    <source>
        <dbReference type="EMBL" id="HIV09310.1"/>
    </source>
</evidence>
<keyword evidence="3 5" id="KW-1133">Transmembrane helix</keyword>
<feature type="transmembrane region" description="Helical" evidence="5">
    <location>
        <begin position="145"/>
        <end position="165"/>
    </location>
</feature>
<dbReference type="AlphaFoldDB" id="A0A9D1T2D6"/>
<dbReference type="SUPFAM" id="SSF50182">
    <property type="entry name" value="Sm-like ribonucleoproteins"/>
    <property type="match status" value="1"/>
</dbReference>
<feature type="domain" description="Mechanosensitive ion channel MscS" evidence="6">
    <location>
        <begin position="190"/>
        <end position="258"/>
    </location>
</feature>
<feature type="non-terminal residue" evidence="7">
    <location>
        <position position="260"/>
    </location>
</feature>
<sequence length="260" mass="28606">MMQTLLQSLYAVRDAISAVQPPLLQALVRVALVFAGTWVSYELVRWFYRVVRRWLLRGGRLAGFWSILLNAKLIPRALQVVPLIVMGLLVGTLFPEGRPLRTGLLVLNKAYFYFICANVFSSAMNVIYMVGNWRRGVSASPQKGIFQVLKLLGYLFAAVAVVATLSGRDPTYILSGMTALSAVLMLVFKDSILGLTAGVTLSGNGMIHIGDWIVVPGANADGEVVDIALTTVRVRNWDNTITTIPAYDLIAKPFTNWRGM</sequence>
<comment type="subcellular location">
    <subcellularLocation>
        <location evidence="1">Membrane</location>
    </subcellularLocation>
</comment>
<feature type="transmembrane region" description="Helical" evidence="5">
    <location>
        <begin position="69"/>
        <end position="90"/>
    </location>
</feature>
<dbReference type="GO" id="GO:0008381">
    <property type="term" value="F:mechanosensitive monoatomic ion channel activity"/>
    <property type="evidence" value="ECO:0007669"/>
    <property type="project" value="InterPro"/>
</dbReference>